<protein>
    <submittedName>
        <fullName evidence="4">MerR family transcriptional regulator</fullName>
    </submittedName>
</protein>
<proteinExistence type="predicted"/>
<dbReference type="EMBL" id="JBHLYR010000091">
    <property type="protein sequence ID" value="MFB9995407.1"/>
    <property type="molecule type" value="Genomic_DNA"/>
</dbReference>
<feature type="domain" description="HTH merR-type" evidence="3">
    <location>
        <begin position="1"/>
        <end position="71"/>
    </location>
</feature>
<dbReference type="SUPFAM" id="SSF46955">
    <property type="entry name" value="Putative DNA-binding domain"/>
    <property type="match status" value="1"/>
</dbReference>
<dbReference type="InterPro" id="IPR047057">
    <property type="entry name" value="MerR_fam"/>
</dbReference>
<dbReference type="PRINTS" id="PR00040">
    <property type="entry name" value="HTHMERR"/>
</dbReference>
<evidence type="ECO:0000313" key="4">
    <source>
        <dbReference type="EMBL" id="MFB9995407.1"/>
    </source>
</evidence>
<dbReference type="Proteomes" id="UP001589733">
    <property type="component" value="Unassembled WGS sequence"/>
</dbReference>
<dbReference type="InterPro" id="IPR009061">
    <property type="entry name" value="DNA-bd_dom_put_sf"/>
</dbReference>
<evidence type="ECO:0000256" key="2">
    <source>
        <dbReference type="SAM" id="MobiDB-lite"/>
    </source>
</evidence>
<keyword evidence="1" id="KW-0238">DNA-binding</keyword>
<dbReference type="PANTHER" id="PTHR30204">
    <property type="entry name" value="REDOX-CYCLING DRUG-SENSING TRANSCRIPTIONAL ACTIVATOR SOXR"/>
    <property type="match status" value="1"/>
</dbReference>
<feature type="region of interest" description="Disordered" evidence="2">
    <location>
        <begin position="121"/>
        <end position="149"/>
    </location>
</feature>
<organism evidence="4 5">
    <name type="scientific">Deinococcus oregonensis</name>
    <dbReference type="NCBI Taxonomy" id="1805970"/>
    <lineage>
        <taxon>Bacteria</taxon>
        <taxon>Thermotogati</taxon>
        <taxon>Deinococcota</taxon>
        <taxon>Deinococci</taxon>
        <taxon>Deinococcales</taxon>
        <taxon>Deinococcaceae</taxon>
        <taxon>Deinococcus</taxon>
    </lineage>
</organism>
<name>A0ABV6B820_9DEIO</name>
<dbReference type="SMART" id="SM00422">
    <property type="entry name" value="HTH_MERR"/>
    <property type="match status" value="1"/>
</dbReference>
<gene>
    <name evidence="4" type="ORF">ACFFLM_26045</name>
</gene>
<evidence type="ECO:0000256" key="1">
    <source>
        <dbReference type="ARBA" id="ARBA00023125"/>
    </source>
</evidence>
<dbReference type="RefSeq" id="WP_380017313.1">
    <property type="nucleotide sequence ID" value="NZ_JBHLYR010000091.1"/>
</dbReference>
<reference evidence="4 5" key="1">
    <citation type="submission" date="2024-09" db="EMBL/GenBank/DDBJ databases">
        <authorList>
            <person name="Sun Q."/>
            <person name="Mori K."/>
        </authorList>
    </citation>
    <scope>NUCLEOTIDE SEQUENCE [LARGE SCALE GENOMIC DNA]</scope>
    <source>
        <strain evidence="4 5">JCM 13503</strain>
    </source>
</reference>
<sequence length="149" mass="16308">MRIGELAKRAGMTTETVRFYEQRGLLGNAASERSEGNYRLYTEAAVERLGIITAAKKLGFSLAEILELGRLWQSGQLSPAAKDQVLCQKLLELEHKRQVLEHLQTLIERKLAAVAGSGHELRLVSEPDPPGQRGSDAAPCRNGSSLEPS</sequence>
<dbReference type="PANTHER" id="PTHR30204:SF92">
    <property type="entry name" value="HTH-TYPE TRANSCRIPTIONAL REGULATOR ZNTR"/>
    <property type="match status" value="1"/>
</dbReference>
<dbReference type="Gene3D" id="1.10.1660.10">
    <property type="match status" value="1"/>
</dbReference>
<dbReference type="Pfam" id="PF13411">
    <property type="entry name" value="MerR_1"/>
    <property type="match status" value="1"/>
</dbReference>
<dbReference type="PROSITE" id="PS50937">
    <property type="entry name" value="HTH_MERR_2"/>
    <property type="match status" value="1"/>
</dbReference>
<dbReference type="InterPro" id="IPR000551">
    <property type="entry name" value="MerR-type_HTH_dom"/>
</dbReference>
<accession>A0ABV6B820</accession>
<comment type="caution">
    <text evidence="4">The sequence shown here is derived from an EMBL/GenBank/DDBJ whole genome shotgun (WGS) entry which is preliminary data.</text>
</comment>
<evidence type="ECO:0000313" key="5">
    <source>
        <dbReference type="Proteomes" id="UP001589733"/>
    </source>
</evidence>
<keyword evidence="5" id="KW-1185">Reference proteome</keyword>
<evidence type="ECO:0000259" key="3">
    <source>
        <dbReference type="PROSITE" id="PS50937"/>
    </source>
</evidence>